<protein>
    <recommendedName>
        <fullName evidence="3">RING-CH-type domain-containing protein</fullName>
    </recommendedName>
</protein>
<evidence type="ECO:0000313" key="1">
    <source>
        <dbReference type="EMBL" id="KAL3779977.1"/>
    </source>
</evidence>
<evidence type="ECO:0008006" key="3">
    <source>
        <dbReference type="Google" id="ProtNLM"/>
    </source>
</evidence>
<name>A0ABD3NX56_9STRA</name>
<proteinExistence type="predicted"/>
<organism evidence="1 2">
    <name type="scientific">Cyclotella atomus</name>
    <dbReference type="NCBI Taxonomy" id="382360"/>
    <lineage>
        <taxon>Eukaryota</taxon>
        <taxon>Sar</taxon>
        <taxon>Stramenopiles</taxon>
        <taxon>Ochrophyta</taxon>
        <taxon>Bacillariophyta</taxon>
        <taxon>Coscinodiscophyceae</taxon>
        <taxon>Thalassiosirophycidae</taxon>
        <taxon>Stephanodiscales</taxon>
        <taxon>Stephanodiscaceae</taxon>
        <taxon>Cyclotella</taxon>
    </lineage>
</organism>
<keyword evidence="2" id="KW-1185">Reference proteome</keyword>
<dbReference type="AlphaFoldDB" id="A0ABD3NX56"/>
<sequence>MSELGDKGIRDLEKTATALSINQSKAAAACWICLDDLPDQHGHLPVRNCSCRGEDAGFAHISCTVEYAERKSSERHCESDPHEFAPPWFICPNCDQPYDGQLATDLANKMVSFAERNYSTFDWRRLSAYQVKITRINELERSDETKKLMGLSIEICEKLLKTPVTAIPIHPADVLSLVAMA</sequence>
<dbReference type="EMBL" id="JALLPJ020000911">
    <property type="protein sequence ID" value="KAL3779977.1"/>
    <property type="molecule type" value="Genomic_DNA"/>
</dbReference>
<comment type="caution">
    <text evidence="1">The sequence shown here is derived from an EMBL/GenBank/DDBJ whole genome shotgun (WGS) entry which is preliminary data.</text>
</comment>
<accession>A0ABD3NX56</accession>
<reference evidence="1 2" key="1">
    <citation type="submission" date="2024-10" db="EMBL/GenBank/DDBJ databases">
        <title>Updated reference genomes for cyclostephanoid diatoms.</title>
        <authorList>
            <person name="Roberts W.R."/>
            <person name="Alverson A.J."/>
        </authorList>
    </citation>
    <scope>NUCLEOTIDE SEQUENCE [LARGE SCALE GENOMIC DNA]</scope>
    <source>
        <strain evidence="1 2">AJA010-31</strain>
    </source>
</reference>
<gene>
    <name evidence="1" type="ORF">ACHAWO_008895</name>
</gene>
<dbReference type="InterPro" id="IPR013083">
    <property type="entry name" value="Znf_RING/FYVE/PHD"/>
</dbReference>
<dbReference type="Gene3D" id="3.30.40.10">
    <property type="entry name" value="Zinc/RING finger domain, C3HC4 (zinc finger)"/>
    <property type="match status" value="1"/>
</dbReference>
<evidence type="ECO:0000313" key="2">
    <source>
        <dbReference type="Proteomes" id="UP001530400"/>
    </source>
</evidence>
<dbReference type="Proteomes" id="UP001530400">
    <property type="component" value="Unassembled WGS sequence"/>
</dbReference>